<dbReference type="Proteomes" id="UP000528322">
    <property type="component" value="Unassembled WGS sequence"/>
</dbReference>
<dbReference type="InterPro" id="IPR051457">
    <property type="entry name" value="2-oxoacid:Fd_oxidoreductase"/>
</dbReference>
<dbReference type="PANTHER" id="PTHR48084">
    <property type="entry name" value="2-OXOGLUTARATE OXIDOREDUCTASE SUBUNIT KORB-RELATED"/>
    <property type="match status" value="1"/>
</dbReference>
<gene>
    <name evidence="3" type="ORF">HNR37_002094</name>
</gene>
<dbReference type="InterPro" id="IPR029061">
    <property type="entry name" value="THDP-binding"/>
</dbReference>
<dbReference type="EC" id="1.2.7.11" evidence="3"/>
<evidence type="ECO:0000313" key="4">
    <source>
        <dbReference type="Proteomes" id="UP000528322"/>
    </source>
</evidence>
<dbReference type="CDD" id="cd03375">
    <property type="entry name" value="TPP_OGFOR"/>
    <property type="match status" value="1"/>
</dbReference>
<dbReference type="Gene3D" id="3.40.50.970">
    <property type="match status" value="1"/>
</dbReference>
<accession>A0A7W7Y607</accession>
<dbReference type="SUPFAM" id="SSF52518">
    <property type="entry name" value="Thiamin diphosphate-binding fold (THDP-binding)"/>
    <property type="match status" value="1"/>
</dbReference>
<dbReference type="GO" id="GO:0045333">
    <property type="term" value="P:cellular respiration"/>
    <property type="evidence" value="ECO:0007669"/>
    <property type="project" value="UniProtKB-ARBA"/>
</dbReference>
<evidence type="ECO:0000313" key="3">
    <source>
        <dbReference type="EMBL" id="MBB5022751.1"/>
    </source>
</evidence>
<name>A0A7W7Y607_9BACT</name>
<comment type="caution">
    <text evidence="3">The sequence shown here is derived from an EMBL/GenBank/DDBJ whole genome shotgun (WGS) entry which is preliminary data.</text>
</comment>
<organism evidence="3 4">
    <name type="scientific">Desulfurispira natronophila</name>
    <dbReference type="NCBI Taxonomy" id="682562"/>
    <lineage>
        <taxon>Bacteria</taxon>
        <taxon>Pseudomonadati</taxon>
        <taxon>Chrysiogenota</taxon>
        <taxon>Chrysiogenia</taxon>
        <taxon>Chrysiogenales</taxon>
        <taxon>Chrysiogenaceae</taxon>
        <taxon>Desulfurispira</taxon>
    </lineage>
</organism>
<evidence type="ECO:0000256" key="1">
    <source>
        <dbReference type="ARBA" id="ARBA00023002"/>
    </source>
</evidence>
<keyword evidence="1 3" id="KW-0560">Oxidoreductase</keyword>
<dbReference type="AlphaFoldDB" id="A0A7W7Y607"/>
<dbReference type="Pfam" id="PF02775">
    <property type="entry name" value="TPP_enzyme_C"/>
    <property type="match status" value="1"/>
</dbReference>
<dbReference type="EC" id="1.2.7.3" evidence="3"/>
<dbReference type="InterPro" id="IPR011766">
    <property type="entry name" value="TPP_enzyme_TPP-bd"/>
</dbReference>
<dbReference type="GO" id="GO:0044281">
    <property type="term" value="P:small molecule metabolic process"/>
    <property type="evidence" value="ECO:0007669"/>
    <property type="project" value="UniProtKB-ARBA"/>
</dbReference>
<protein>
    <submittedName>
        <fullName evidence="3">2-oxoglutarate ferredoxin oxidoreductase subunit beta</fullName>
        <ecNumber evidence="3">1.2.7.11</ecNumber>
        <ecNumber evidence="3">1.2.7.3</ecNumber>
    </submittedName>
</protein>
<dbReference type="EMBL" id="JACHID010000015">
    <property type="protein sequence ID" value="MBB5022751.1"/>
    <property type="molecule type" value="Genomic_DNA"/>
</dbReference>
<dbReference type="GO" id="GO:0030976">
    <property type="term" value="F:thiamine pyrophosphate binding"/>
    <property type="evidence" value="ECO:0007669"/>
    <property type="project" value="InterPro"/>
</dbReference>
<evidence type="ECO:0000259" key="2">
    <source>
        <dbReference type="Pfam" id="PF02775"/>
    </source>
</evidence>
<keyword evidence="4" id="KW-1185">Reference proteome</keyword>
<reference evidence="3 4" key="1">
    <citation type="submission" date="2020-08" db="EMBL/GenBank/DDBJ databases">
        <title>Genomic Encyclopedia of Type Strains, Phase IV (KMG-IV): sequencing the most valuable type-strain genomes for metagenomic binning, comparative biology and taxonomic classification.</title>
        <authorList>
            <person name="Goeker M."/>
        </authorList>
    </citation>
    <scope>NUCLEOTIDE SEQUENCE [LARGE SCALE GENOMIC DNA]</scope>
    <source>
        <strain evidence="3 4">DSM 22071</strain>
    </source>
</reference>
<proteinExistence type="predicted"/>
<sequence>MTTNNNTPMDKNAFASPAEVKWCPGCGDYAVMASTRAAMANRGVPRDEVAIVSGIGCSSRFPYYMETYGFHTIHGRAAAIASGLKVGNPALDVWVISGDGDSTAIGGNHFIHAVRRNINLNYVLINNKIYGLTKGQYSPTSELGQLTKTTPYGVVDYPMQPLKVAMGLGGTFIARSADKDIKLSEEILTRGANHNGFSLCEIYSNCVIFNEGATDHLSGKDKAEYSVVCRHGEKLIFGKDKQLCIVQDGIRLKAAKVSDVSESDIVVHDERNAELAYLLSAMNNADGQPVAFGVLYCDPDKKSYDDMVYEQVNDVKAKKSGESLDDLLSSGNTWTVSSTICTSTGCKTM</sequence>
<dbReference type="PANTHER" id="PTHR48084:SF4">
    <property type="entry name" value="2-OXOGLUTARATE OXIDOREDUCTASE SUBUNIT KORB"/>
    <property type="match status" value="1"/>
</dbReference>
<feature type="domain" description="Thiamine pyrophosphate enzyme TPP-binding" evidence="2">
    <location>
        <begin position="55"/>
        <end position="202"/>
    </location>
</feature>
<dbReference type="GO" id="GO:0047553">
    <property type="term" value="F:2-oxoglutarate synthase activity"/>
    <property type="evidence" value="ECO:0007669"/>
    <property type="project" value="UniProtKB-EC"/>
</dbReference>